<gene>
    <name evidence="11" type="ORF">WJX84_010501</name>
</gene>
<keyword evidence="6" id="KW-0271">Exosome</keyword>
<evidence type="ECO:0000256" key="1">
    <source>
        <dbReference type="ARBA" id="ARBA00004123"/>
    </source>
</evidence>
<accession>A0AAW1SSK5</accession>
<keyword evidence="5" id="KW-0698">rRNA processing</keyword>
<comment type="similarity">
    <text evidence="3">Belongs to the RNase PH family.</text>
</comment>
<dbReference type="GO" id="GO:0003723">
    <property type="term" value="F:RNA binding"/>
    <property type="evidence" value="ECO:0007669"/>
    <property type="project" value="UniProtKB-KW"/>
</dbReference>
<feature type="domain" description="Exoribonuclease phosphorolytic" evidence="10">
    <location>
        <begin position="164"/>
        <end position="228"/>
    </location>
</feature>
<dbReference type="SUPFAM" id="SSF55666">
    <property type="entry name" value="Ribonuclease PH domain 2-like"/>
    <property type="match status" value="1"/>
</dbReference>
<evidence type="ECO:0000313" key="11">
    <source>
        <dbReference type="EMBL" id="KAK9857944.1"/>
    </source>
</evidence>
<dbReference type="AlphaFoldDB" id="A0AAW1SSK5"/>
<feature type="domain" description="Exoribonuclease phosphorolytic" evidence="9">
    <location>
        <begin position="33"/>
        <end position="161"/>
    </location>
</feature>
<dbReference type="GO" id="GO:0000177">
    <property type="term" value="C:cytoplasmic exosome (RNase complex)"/>
    <property type="evidence" value="ECO:0007669"/>
    <property type="project" value="TreeGrafter"/>
</dbReference>
<dbReference type="InterPro" id="IPR050080">
    <property type="entry name" value="RNase_PH"/>
</dbReference>
<evidence type="ECO:0000259" key="9">
    <source>
        <dbReference type="Pfam" id="PF01138"/>
    </source>
</evidence>
<dbReference type="PANTHER" id="PTHR11953">
    <property type="entry name" value="EXOSOME COMPLEX COMPONENT"/>
    <property type="match status" value="1"/>
</dbReference>
<dbReference type="EMBL" id="JALJOV010000952">
    <property type="protein sequence ID" value="KAK9857944.1"/>
    <property type="molecule type" value="Genomic_DNA"/>
</dbReference>
<dbReference type="PANTHER" id="PTHR11953:SF2">
    <property type="entry name" value="EXOSOME COMPLEX COMPONENT MTR3"/>
    <property type="match status" value="1"/>
</dbReference>
<dbReference type="Gene3D" id="3.30.230.70">
    <property type="entry name" value="GHMP Kinase, N-terminal domain"/>
    <property type="match status" value="1"/>
</dbReference>
<proteinExistence type="inferred from homology"/>
<dbReference type="InterPro" id="IPR027408">
    <property type="entry name" value="PNPase/RNase_PH_dom_sf"/>
</dbReference>
<dbReference type="GO" id="GO:0071051">
    <property type="term" value="P:poly(A)-dependent snoRNA 3'-end processing"/>
    <property type="evidence" value="ECO:0007669"/>
    <property type="project" value="TreeGrafter"/>
</dbReference>
<evidence type="ECO:0000256" key="7">
    <source>
        <dbReference type="ARBA" id="ARBA00022884"/>
    </source>
</evidence>
<evidence type="ECO:0000259" key="10">
    <source>
        <dbReference type="Pfam" id="PF03725"/>
    </source>
</evidence>
<dbReference type="GO" id="GO:0016075">
    <property type="term" value="P:rRNA catabolic process"/>
    <property type="evidence" value="ECO:0007669"/>
    <property type="project" value="TreeGrafter"/>
</dbReference>
<dbReference type="Pfam" id="PF01138">
    <property type="entry name" value="RNase_PH"/>
    <property type="match status" value="1"/>
</dbReference>
<dbReference type="GO" id="GO:0005730">
    <property type="term" value="C:nucleolus"/>
    <property type="evidence" value="ECO:0007669"/>
    <property type="project" value="TreeGrafter"/>
</dbReference>
<dbReference type="CDD" id="cd11371">
    <property type="entry name" value="RNase_PH_MTR3"/>
    <property type="match status" value="1"/>
</dbReference>
<dbReference type="GO" id="GO:0006364">
    <property type="term" value="P:rRNA processing"/>
    <property type="evidence" value="ECO:0007669"/>
    <property type="project" value="UniProtKB-KW"/>
</dbReference>
<dbReference type="InterPro" id="IPR015847">
    <property type="entry name" value="ExoRNase_PH_dom2"/>
</dbReference>
<evidence type="ECO:0000256" key="2">
    <source>
        <dbReference type="ARBA" id="ARBA00004496"/>
    </source>
</evidence>
<dbReference type="Pfam" id="PF03725">
    <property type="entry name" value="RNase_PH_C"/>
    <property type="match status" value="1"/>
</dbReference>
<dbReference type="GO" id="GO:0034475">
    <property type="term" value="P:U4 snRNA 3'-end processing"/>
    <property type="evidence" value="ECO:0007669"/>
    <property type="project" value="TreeGrafter"/>
</dbReference>
<comment type="subcellular location">
    <subcellularLocation>
        <location evidence="2">Cytoplasm</location>
    </subcellularLocation>
    <subcellularLocation>
        <location evidence="1">Nucleus</location>
    </subcellularLocation>
</comment>
<evidence type="ECO:0000256" key="6">
    <source>
        <dbReference type="ARBA" id="ARBA00022835"/>
    </source>
</evidence>
<keyword evidence="8" id="KW-0539">Nucleus</keyword>
<dbReference type="InterPro" id="IPR001247">
    <property type="entry name" value="ExoRNase_PH_dom1"/>
</dbReference>
<evidence type="ECO:0000313" key="12">
    <source>
        <dbReference type="Proteomes" id="UP001485043"/>
    </source>
</evidence>
<evidence type="ECO:0000256" key="4">
    <source>
        <dbReference type="ARBA" id="ARBA00022490"/>
    </source>
</evidence>
<dbReference type="GO" id="GO:0071028">
    <property type="term" value="P:nuclear mRNA surveillance"/>
    <property type="evidence" value="ECO:0007669"/>
    <property type="project" value="TreeGrafter"/>
</dbReference>
<reference evidence="11 12" key="1">
    <citation type="journal article" date="2024" name="Nat. Commun.">
        <title>Phylogenomics reveals the evolutionary origins of lichenization in chlorophyte algae.</title>
        <authorList>
            <person name="Puginier C."/>
            <person name="Libourel C."/>
            <person name="Otte J."/>
            <person name="Skaloud P."/>
            <person name="Haon M."/>
            <person name="Grisel S."/>
            <person name="Petersen M."/>
            <person name="Berrin J.G."/>
            <person name="Delaux P.M."/>
            <person name="Dal Grande F."/>
            <person name="Keller J."/>
        </authorList>
    </citation>
    <scope>NUCLEOTIDE SEQUENCE [LARGE SCALE GENOMIC DNA]</scope>
    <source>
        <strain evidence="11 12">SAG 2523</strain>
    </source>
</reference>
<keyword evidence="4" id="KW-0963">Cytoplasm</keyword>
<evidence type="ECO:0000256" key="3">
    <source>
        <dbReference type="ARBA" id="ARBA00006678"/>
    </source>
</evidence>
<keyword evidence="7" id="KW-0694">RNA-binding</keyword>
<dbReference type="SUPFAM" id="SSF54211">
    <property type="entry name" value="Ribosomal protein S5 domain 2-like"/>
    <property type="match status" value="1"/>
</dbReference>
<name>A0AAW1SSK5_9CHLO</name>
<evidence type="ECO:0000256" key="5">
    <source>
        <dbReference type="ARBA" id="ARBA00022552"/>
    </source>
</evidence>
<comment type="caution">
    <text evidence="11">The sequence shown here is derived from an EMBL/GenBank/DDBJ whole genome shotgun (WGS) entry which is preliminary data.</text>
</comment>
<dbReference type="InterPro" id="IPR020568">
    <property type="entry name" value="Ribosomal_Su5_D2-typ_SF"/>
</dbReference>
<dbReference type="Proteomes" id="UP001485043">
    <property type="component" value="Unassembled WGS sequence"/>
</dbReference>
<keyword evidence="12" id="KW-1185">Reference proteome</keyword>
<dbReference type="GO" id="GO:0000176">
    <property type="term" value="C:nuclear exosome (RNase complex)"/>
    <property type="evidence" value="ECO:0007669"/>
    <property type="project" value="TreeGrafter"/>
</dbReference>
<organism evidence="11 12">
    <name type="scientific">Apatococcus fuscideae</name>
    <dbReference type="NCBI Taxonomy" id="2026836"/>
    <lineage>
        <taxon>Eukaryota</taxon>
        <taxon>Viridiplantae</taxon>
        <taxon>Chlorophyta</taxon>
        <taxon>core chlorophytes</taxon>
        <taxon>Trebouxiophyceae</taxon>
        <taxon>Chlorellales</taxon>
        <taxon>Chlorellaceae</taxon>
        <taxon>Apatococcus</taxon>
    </lineage>
</organism>
<protein>
    <submittedName>
        <fullName evidence="11">Uncharacterized protein</fullName>
    </submittedName>
</protein>
<dbReference type="InterPro" id="IPR036345">
    <property type="entry name" value="ExoRNase_PH_dom2_sf"/>
</dbReference>
<sequence length="248" mass="26560">MPKDIVSVPLPRKPRPVNTIVHGTRLDGRGPEEFRPIFFSTGVIPQATGSAYAELHNTKLMVGIYGPRPSDRWVGFSEEGRLDCDVKMAPFSSWQRTKWGQSPDERAMAGLLGVALEAGVQRSAFPKATVDVQCLILEAGGSELAVAIAAASLALADAGIPMRDLITSCTVSRVDNQLLLDATSDEAFQEDGGVLLAMLPSLGQVTQLLVKGEWAGSELEEAVQLSMSGCKDVDEICRQVLQEAVQPA</sequence>
<evidence type="ECO:0000256" key="8">
    <source>
        <dbReference type="ARBA" id="ARBA00023242"/>
    </source>
</evidence>